<protein>
    <submittedName>
        <fullName evidence="2">SGNH/GDSL hydrolase family protein</fullName>
    </submittedName>
</protein>
<dbReference type="InterPro" id="IPR036514">
    <property type="entry name" value="SGNH_hydro_sf"/>
</dbReference>
<dbReference type="Proteomes" id="UP001209318">
    <property type="component" value="Unassembled WGS sequence"/>
</dbReference>
<dbReference type="InterPro" id="IPR051532">
    <property type="entry name" value="Ester_Hydrolysis_Enzymes"/>
</dbReference>
<organism evidence="2 3">
    <name type="scientific">Perspicuibacillus lycopersici</name>
    <dbReference type="NCBI Taxonomy" id="1325689"/>
    <lineage>
        <taxon>Bacteria</taxon>
        <taxon>Bacillati</taxon>
        <taxon>Bacillota</taxon>
        <taxon>Bacilli</taxon>
        <taxon>Bacillales</taxon>
        <taxon>Bacillaceae</taxon>
        <taxon>Perspicuibacillus</taxon>
    </lineage>
</organism>
<comment type="caution">
    <text evidence="2">The sequence shown here is derived from an EMBL/GenBank/DDBJ whole genome shotgun (WGS) entry which is preliminary data.</text>
</comment>
<dbReference type="InterPro" id="IPR013830">
    <property type="entry name" value="SGNH_hydro"/>
</dbReference>
<keyword evidence="2" id="KW-0378">Hydrolase</keyword>
<keyword evidence="3" id="KW-1185">Reference proteome</keyword>
<proteinExistence type="predicted"/>
<dbReference type="Gene3D" id="3.40.50.1110">
    <property type="entry name" value="SGNH hydrolase"/>
    <property type="match status" value="1"/>
</dbReference>
<dbReference type="AlphaFoldDB" id="A0AAE3LM63"/>
<name>A0AAE3LM63_9BACI</name>
<dbReference type="Pfam" id="PF13472">
    <property type="entry name" value="Lipase_GDSL_2"/>
    <property type="match status" value="1"/>
</dbReference>
<dbReference type="SUPFAM" id="SSF52266">
    <property type="entry name" value="SGNH hydrolase"/>
    <property type="match status" value="1"/>
</dbReference>
<dbReference type="RefSeq" id="WP_263071517.1">
    <property type="nucleotide sequence ID" value="NZ_JAOUSF010000001.1"/>
</dbReference>
<dbReference type="EMBL" id="JAOUSF010000001">
    <property type="protein sequence ID" value="MCU9612387.1"/>
    <property type="molecule type" value="Genomic_DNA"/>
</dbReference>
<evidence type="ECO:0000313" key="3">
    <source>
        <dbReference type="Proteomes" id="UP001209318"/>
    </source>
</evidence>
<dbReference type="PANTHER" id="PTHR30383">
    <property type="entry name" value="THIOESTERASE 1/PROTEASE 1/LYSOPHOSPHOLIPASE L1"/>
    <property type="match status" value="1"/>
</dbReference>
<evidence type="ECO:0000259" key="1">
    <source>
        <dbReference type="Pfam" id="PF13472"/>
    </source>
</evidence>
<dbReference type="GO" id="GO:0016787">
    <property type="term" value="F:hydrolase activity"/>
    <property type="evidence" value="ECO:0007669"/>
    <property type="project" value="UniProtKB-KW"/>
</dbReference>
<dbReference type="CDD" id="cd00229">
    <property type="entry name" value="SGNH_hydrolase"/>
    <property type="match status" value="1"/>
</dbReference>
<sequence>MKNHLKFIFAFSSLFFLFFVGVEQIQNTRMVIAEKKNLLAPVNLDEKGTMSYLNYLEYLSITEKSVKIAVIGSSVTKGSGASKQEYQWPNQLIHYLKRLPGKDFSKLSLHNYGVSRFKAKDLIANRQVDKLIFEKPKLVIFETSVINNFRQSTPMNDTLFYIEELLRTIQEGLPDAKILVISPNPISDKGKNKSGYFYQDYLEETGQFIVKNGYDYINMYEGINQYLSKEKLSLNNILADGIHPNDEGYRIWFEVLRNYLEHMQVIIE</sequence>
<feature type="domain" description="SGNH hydrolase-type esterase" evidence="1">
    <location>
        <begin position="70"/>
        <end position="251"/>
    </location>
</feature>
<evidence type="ECO:0000313" key="2">
    <source>
        <dbReference type="EMBL" id="MCU9612387.1"/>
    </source>
</evidence>
<reference evidence="2" key="1">
    <citation type="submission" date="2022-10" db="EMBL/GenBank/DDBJ databases">
        <title>Description of Fervidibacillus gen. nov. in the family Fervidibacillaceae fam. nov. with two species, Fervidibacillus albus sp. nov., and Fervidibacillus halotolerans sp. nov., isolated from tidal flat sediments.</title>
        <authorList>
            <person name="Kwon K.K."/>
            <person name="Yang S.-H."/>
        </authorList>
    </citation>
    <scope>NUCLEOTIDE SEQUENCE</scope>
    <source>
        <strain evidence="2">JCM 19140</strain>
    </source>
</reference>
<gene>
    <name evidence="2" type="ORF">OEV98_02270</name>
</gene>
<accession>A0AAE3LM63</accession>